<dbReference type="InterPro" id="IPR036890">
    <property type="entry name" value="HATPase_C_sf"/>
</dbReference>
<dbReference type="PANTHER" id="PTHR34220:SF7">
    <property type="entry name" value="SENSOR HISTIDINE KINASE YPDA"/>
    <property type="match status" value="1"/>
</dbReference>
<dbReference type="AlphaFoldDB" id="A0A0N0IU28"/>
<dbReference type="InterPro" id="IPR010559">
    <property type="entry name" value="Sig_transdc_His_kin_internal"/>
</dbReference>
<protein>
    <recommendedName>
        <fullName evidence="7">Signal transduction histidine kinase internal region domain-containing protein</fullName>
    </recommendedName>
</protein>
<dbReference type="PANTHER" id="PTHR34220">
    <property type="entry name" value="SENSOR HISTIDINE KINASE YPDA"/>
    <property type="match status" value="1"/>
</dbReference>
<dbReference type="InterPro" id="IPR050640">
    <property type="entry name" value="Bact_2-comp_sensor_kinase"/>
</dbReference>
<keyword evidence="1" id="KW-1133">Transmembrane helix</keyword>
<reference evidence="6" key="2">
    <citation type="submission" date="2015-09" db="EMBL/GenBank/DDBJ databases">
        <title>Draft genome sequence of a multidrug-resistant Chryseobacterium indologenes isolate from Malaysia.</title>
        <authorList>
            <person name="Yu C.Y."/>
            <person name="Ang G.Y."/>
            <person name="Chan K.-G."/>
        </authorList>
    </citation>
    <scope>NUCLEOTIDE SEQUENCE [LARGE SCALE GENOMIC DNA]</scope>
    <source>
        <strain evidence="6">CI_885</strain>
    </source>
</reference>
<evidence type="ECO:0000313" key="5">
    <source>
        <dbReference type="EMBL" id="KPE49291.1"/>
    </source>
</evidence>
<dbReference type="Pfam" id="PF06580">
    <property type="entry name" value="His_kinase"/>
    <property type="match status" value="1"/>
</dbReference>
<keyword evidence="1" id="KW-0812">Transmembrane</keyword>
<gene>
    <name evidence="5" type="ORF">AOB46_20980</name>
</gene>
<dbReference type="InterPro" id="IPR011123">
    <property type="entry name" value="Y_Y_Y"/>
</dbReference>
<dbReference type="SUPFAM" id="SSF55874">
    <property type="entry name" value="ATPase domain of HSP90 chaperone/DNA topoisomerase II/histidine kinase"/>
    <property type="match status" value="1"/>
</dbReference>
<dbReference type="GO" id="GO:0016020">
    <property type="term" value="C:membrane"/>
    <property type="evidence" value="ECO:0007669"/>
    <property type="project" value="InterPro"/>
</dbReference>
<feature type="transmembrane region" description="Helical" evidence="1">
    <location>
        <begin position="716"/>
        <end position="738"/>
    </location>
</feature>
<feature type="domain" description="Histidine kinase/HSP90-like ATPase" evidence="2">
    <location>
        <begin position="858"/>
        <end position="957"/>
    </location>
</feature>
<dbReference type="GO" id="GO:0000155">
    <property type="term" value="F:phosphorelay sensor kinase activity"/>
    <property type="evidence" value="ECO:0007669"/>
    <property type="project" value="InterPro"/>
</dbReference>
<dbReference type="OrthoDB" id="9809670at2"/>
<organism evidence="5 6">
    <name type="scientific">Chryseobacterium indologenes</name>
    <name type="common">Flavobacterium indologenes</name>
    <dbReference type="NCBI Taxonomy" id="253"/>
    <lineage>
        <taxon>Bacteria</taxon>
        <taxon>Pseudomonadati</taxon>
        <taxon>Bacteroidota</taxon>
        <taxon>Flavobacteriia</taxon>
        <taxon>Flavobacteriales</taxon>
        <taxon>Weeksellaceae</taxon>
        <taxon>Chryseobacterium group</taxon>
        <taxon>Chryseobacterium</taxon>
    </lineage>
</organism>
<dbReference type="InterPro" id="IPR013783">
    <property type="entry name" value="Ig-like_fold"/>
</dbReference>
<name>A0A0N0IU28_CHRID</name>
<dbReference type="PATRIC" id="fig|253.9.peg.2601"/>
<dbReference type="Pfam" id="PF07495">
    <property type="entry name" value="Y_Y_Y"/>
    <property type="match status" value="1"/>
</dbReference>
<evidence type="ECO:0008006" key="7">
    <source>
        <dbReference type="Google" id="ProtNLM"/>
    </source>
</evidence>
<sequence>MFRKIFVILLCCIFSIHISQIPGLRNYNENDGLNSSYTYRLKQDNNGFIWIGSDNGLFRFDGKEFKQYGKEEGLMNIEVIDCEPLPNGEVFLIPYLNDFAYLKNGKIINLSFSRLLKNQLANSLAKTDRNGNTLYLYSTNNPKSILTYENGTVKTQTVRFNYDKKDVDAFKYDFRRNILYMRNYKEDRVLAYTMNDNKIKIIQAEGDFVCEKDNLFVFNHKGTINVYKKQGLFKFLKINSYRLKQNIIYGSIDKNNKLWLNLEAGGALYFNQSLLDEKKPLDMPVKFLQNYTIHNVLVDKDDNVWFNSKNNGIFFITKVFFDHYINLSLKNNSGYIKAIATDGKSIFLGYNNSSVAIYSNNNLKNIVFDEYYKHDSKAIYCQGSIRVFAFTNKIVVYNTEQSKKSILYYNAKNIIPYSKDSILFCTSQGLLMYHLQNGKIEILSDERTYTALPLTEDSILMGNFNDLYKLNIKTKKRELFLEGCYLNDVKKLKENLYIGASNTNGIILFNNKQIVRKITKKEGLISNQVKKNNIETPDVFWASTNSGISRIEMKENNIRINNFTQLDGLPSNLTAGCIVRNDSVFIATSGGLAIFPIRKLLAQEKSINKKVIINSVKIGSKEYSNISQKLEGITPDDVIFDLSFPDYTSQGKIAFKYKVEGLNNIWQTTNSSKIILNSIPPGKYLLKVIGLGYNGKQSYASTDMAFEIKPRFWQTWWFTSAMTFILLTVIYVLINSYFQKRRKKKLEALYFEKKIAELELQAIKAQINPHFIYNCLNSIQYLLFKGDYSKTENYLNIFSKMIRKTLHYSEKTFITINEEADYLFLYLNMEKLRQDDLFDYSIDISEDVNKNWAIPSLLIQPFVENAIKHGVSDLENQKGLISISFDYKNESLCITIEDNGTGISNIKESALNNSFGLKLSQKRIETFKHLFETNITLKIVNLSDESEKQGTQVKLYITPNENQNTNLHH</sequence>
<dbReference type="InterPro" id="IPR003594">
    <property type="entry name" value="HATPase_dom"/>
</dbReference>
<dbReference type="InterPro" id="IPR015943">
    <property type="entry name" value="WD40/YVTN_repeat-like_dom_sf"/>
</dbReference>
<keyword evidence="1" id="KW-0472">Membrane</keyword>
<dbReference type="InterPro" id="IPR011110">
    <property type="entry name" value="Reg_prop"/>
</dbReference>
<accession>A0A0N0IU28</accession>
<feature type="domain" description="Two component regulator three Y" evidence="4">
    <location>
        <begin position="646"/>
        <end position="709"/>
    </location>
</feature>
<comment type="caution">
    <text evidence="5">The sequence shown here is derived from an EMBL/GenBank/DDBJ whole genome shotgun (WGS) entry which is preliminary data.</text>
</comment>
<dbReference type="Gene3D" id="2.130.10.10">
    <property type="entry name" value="YVTN repeat-like/Quinoprotein amine dehydrogenase"/>
    <property type="match status" value="3"/>
</dbReference>
<reference evidence="5 6" key="1">
    <citation type="journal article" date="2015" name="Genom Data">
        <title>Draft genome sequence of a multidrug-resistant Chryseobacterium indologenes isolate from Malaysia.</title>
        <authorList>
            <person name="Yu C.Y."/>
            <person name="Ang G.Y."/>
            <person name="Cheng H.J."/>
            <person name="Cheong Y.M."/>
            <person name="Yin W.F."/>
            <person name="Chan K.G."/>
        </authorList>
    </citation>
    <scope>NUCLEOTIDE SEQUENCE [LARGE SCALE GENOMIC DNA]</scope>
    <source>
        <strain evidence="5 6">CI_885</strain>
    </source>
</reference>
<dbReference type="Proteomes" id="UP000037953">
    <property type="component" value="Unassembled WGS sequence"/>
</dbReference>
<dbReference type="Pfam" id="PF07494">
    <property type="entry name" value="Reg_prop"/>
    <property type="match status" value="1"/>
</dbReference>
<evidence type="ECO:0000256" key="1">
    <source>
        <dbReference type="SAM" id="Phobius"/>
    </source>
</evidence>
<proteinExistence type="predicted"/>
<dbReference type="SUPFAM" id="SSF82171">
    <property type="entry name" value="DPP6 N-terminal domain-like"/>
    <property type="match status" value="1"/>
</dbReference>
<dbReference type="Pfam" id="PF02518">
    <property type="entry name" value="HATPase_c"/>
    <property type="match status" value="1"/>
</dbReference>
<evidence type="ECO:0000313" key="6">
    <source>
        <dbReference type="Proteomes" id="UP000037953"/>
    </source>
</evidence>
<feature type="domain" description="Signal transduction histidine kinase internal region" evidence="3">
    <location>
        <begin position="759"/>
        <end position="836"/>
    </location>
</feature>
<evidence type="ECO:0000259" key="4">
    <source>
        <dbReference type="Pfam" id="PF07495"/>
    </source>
</evidence>
<evidence type="ECO:0000259" key="3">
    <source>
        <dbReference type="Pfam" id="PF06580"/>
    </source>
</evidence>
<evidence type="ECO:0000259" key="2">
    <source>
        <dbReference type="Pfam" id="PF02518"/>
    </source>
</evidence>
<dbReference type="Gene3D" id="2.60.40.10">
    <property type="entry name" value="Immunoglobulins"/>
    <property type="match status" value="1"/>
</dbReference>
<dbReference type="Gene3D" id="3.30.565.10">
    <property type="entry name" value="Histidine kinase-like ATPase, C-terminal domain"/>
    <property type="match status" value="1"/>
</dbReference>
<dbReference type="EMBL" id="LJOD01000020">
    <property type="protein sequence ID" value="KPE49291.1"/>
    <property type="molecule type" value="Genomic_DNA"/>
</dbReference>